<gene>
    <name evidence="1" type="ORF">BpHYR1_003734</name>
</gene>
<reference evidence="1 2" key="1">
    <citation type="journal article" date="2018" name="Sci. Rep.">
        <title>Genomic signatures of local adaptation to the degree of environmental predictability in rotifers.</title>
        <authorList>
            <person name="Franch-Gras L."/>
            <person name="Hahn C."/>
            <person name="Garcia-Roger E.M."/>
            <person name="Carmona M.J."/>
            <person name="Serra M."/>
            <person name="Gomez A."/>
        </authorList>
    </citation>
    <scope>NUCLEOTIDE SEQUENCE [LARGE SCALE GENOMIC DNA]</scope>
    <source>
        <strain evidence="1">HYR1</strain>
    </source>
</reference>
<proteinExistence type="predicted"/>
<comment type="caution">
    <text evidence="1">The sequence shown here is derived from an EMBL/GenBank/DDBJ whole genome shotgun (WGS) entry which is preliminary data.</text>
</comment>
<organism evidence="1 2">
    <name type="scientific">Brachionus plicatilis</name>
    <name type="common">Marine rotifer</name>
    <name type="synonym">Brachionus muelleri</name>
    <dbReference type="NCBI Taxonomy" id="10195"/>
    <lineage>
        <taxon>Eukaryota</taxon>
        <taxon>Metazoa</taxon>
        <taxon>Spiralia</taxon>
        <taxon>Gnathifera</taxon>
        <taxon>Rotifera</taxon>
        <taxon>Eurotatoria</taxon>
        <taxon>Monogononta</taxon>
        <taxon>Pseudotrocha</taxon>
        <taxon>Ploima</taxon>
        <taxon>Brachionidae</taxon>
        <taxon>Brachionus</taxon>
    </lineage>
</organism>
<sequence length="61" mass="7121">MTENIIEFLIVAIFPGSRVKLFESLNKARPHLIAKNQLIDVNVDFKQFFSQSLMFYTNIMV</sequence>
<evidence type="ECO:0000313" key="2">
    <source>
        <dbReference type="Proteomes" id="UP000276133"/>
    </source>
</evidence>
<name>A0A3M7QTC7_BRAPC</name>
<dbReference type="Proteomes" id="UP000276133">
    <property type="component" value="Unassembled WGS sequence"/>
</dbReference>
<dbReference type="EMBL" id="REGN01005162">
    <property type="protein sequence ID" value="RNA14543.1"/>
    <property type="molecule type" value="Genomic_DNA"/>
</dbReference>
<keyword evidence="2" id="KW-1185">Reference proteome</keyword>
<evidence type="ECO:0000313" key="1">
    <source>
        <dbReference type="EMBL" id="RNA14543.1"/>
    </source>
</evidence>
<accession>A0A3M7QTC7</accession>
<dbReference type="AlphaFoldDB" id="A0A3M7QTC7"/>
<protein>
    <submittedName>
        <fullName evidence="1">Uncharacterized protein</fullName>
    </submittedName>
</protein>